<dbReference type="SUPFAM" id="SSF103473">
    <property type="entry name" value="MFS general substrate transporter"/>
    <property type="match status" value="1"/>
</dbReference>
<dbReference type="EMBL" id="ML732207">
    <property type="protein sequence ID" value="KAB8074587.1"/>
    <property type="molecule type" value="Genomic_DNA"/>
</dbReference>
<dbReference type="Proteomes" id="UP000326565">
    <property type="component" value="Unassembled WGS sequence"/>
</dbReference>
<accession>A0A5N5X3J1</accession>
<keyword evidence="3" id="KW-0813">Transport</keyword>
<dbReference type="FunFam" id="1.20.1250.20:FF:000172">
    <property type="entry name" value="MFS multidrug resistance transporter"/>
    <property type="match status" value="1"/>
</dbReference>
<keyword evidence="7" id="KW-0325">Glycoprotein</keyword>
<evidence type="ECO:0000256" key="2">
    <source>
        <dbReference type="ARBA" id="ARBA00008335"/>
    </source>
</evidence>
<name>A0A5N5X3J1_9EURO</name>
<keyword evidence="6 11" id="KW-0472">Membrane</keyword>
<evidence type="ECO:0000256" key="6">
    <source>
        <dbReference type="ARBA" id="ARBA00023136"/>
    </source>
</evidence>
<dbReference type="InterPro" id="IPR020846">
    <property type="entry name" value="MFS_dom"/>
</dbReference>
<comment type="function">
    <text evidence="9">Transmembrane transporter that exports citrate across the cell membrane.</text>
</comment>
<feature type="transmembrane region" description="Helical" evidence="11">
    <location>
        <begin position="127"/>
        <end position="145"/>
    </location>
</feature>
<keyword evidence="4 11" id="KW-0812">Transmembrane</keyword>
<feature type="transmembrane region" description="Helical" evidence="11">
    <location>
        <begin position="180"/>
        <end position="202"/>
    </location>
</feature>
<dbReference type="Pfam" id="PF07690">
    <property type="entry name" value="MFS_1"/>
    <property type="match status" value="1"/>
</dbReference>
<comment type="similarity">
    <text evidence="2">Belongs to the major facilitator superfamily.</text>
</comment>
<evidence type="ECO:0000313" key="14">
    <source>
        <dbReference type="Proteomes" id="UP000326565"/>
    </source>
</evidence>
<dbReference type="Gene3D" id="1.20.1250.20">
    <property type="entry name" value="MFS general substrate transporter like domains"/>
    <property type="match status" value="1"/>
</dbReference>
<dbReference type="GO" id="GO:0140115">
    <property type="term" value="P:export across plasma membrane"/>
    <property type="evidence" value="ECO:0007669"/>
    <property type="project" value="UniProtKB-ARBA"/>
</dbReference>
<gene>
    <name evidence="13" type="ORF">BDV29DRAFT_201250</name>
</gene>
<proteinExistence type="inferred from homology"/>
<feature type="transmembrane region" description="Helical" evidence="11">
    <location>
        <begin position="388"/>
        <end position="409"/>
    </location>
</feature>
<feature type="transmembrane region" description="Helical" evidence="11">
    <location>
        <begin position="94"/>
        <end position="115"/>
    </location>
</feature>
<dbReference type="PROSITE" id="PS50850">
    <property type="entry name" value="MFS"/>
    <property type="match status" value="1"/>
</dbReference>
<dbReference type="PANTHER" id="PTHR23502">
    <property type="entry name" value="MAJOR FACILITATOR SUPERFAMILY"/>
    <property type="match status" value="1"/>
</dbReference>
<organism evidence="13 14">
    <name type="scientific">Aspergillus leporis</name>
    <dbReference type="NCBI Taxonomy" id="41062"/>
    <lineage>
        <taxon>Eukaryota</taxon>
        <taxon>Fungi</taxon>
        <taxon>Dikarya</taxon>
        <taxon>Ascomycota</taxon>
        <taxon>Pezizomycotina</taxon>
        <taxon>Eurotiomycetes</taxon>
        <taxon>Eurotiomycetidae</taxon>
        <taxon>Eurotiales</taxon>
        <taxon>Aspergillaceae</taxon>
        <taxon>Aspergillus</taxon>
        <taxon>Aspergillus subgen. Circumdati</taxon>
    </lineage>
</organism>
<feature type="transmembrane region" description="Helical" evidence="11">
    <location>
        <begin position="62"/>
        <end position="82"/>
    </location>
</feature>
<feature type="transmembrane region" description="Helical" evidence="11">
    <location>
        <begin position="152"/>
        <end position="174"/>
    </location>
</feature>
<evidence type="ECO:0000313" key="13">
    <source>
        <dbReference type="EMBL" id="KAB8074587.1"/>
    </source>
</evidence>
<sequence length="486" mass="52196">MAASQEPSSQIDNGLVYCIWPEGEKVRSIVISSIVTFLSPVSGTIYFPAIGQLSRELHVSQTTIHLTITVYLIAQGFAPLLTGSFSDANGRRPFLLSSLVVAVAANVGLTLQASVPALFTLRCLQSMGSSAVAIVAIAVVADIVTRAERGKYMAYTSLGFTIGPVVGPVVGGVLTQFLGWRSVFVFLAILAGVMIILILGFLPETCRAIVGNGSVPPPQWNRSILQLLQLDSFNKEQQPQTVAISRRRPSFFDSIRIAGHKPTGLLILVITLISCGSMSIFASIPALFGGYYGLNALEIGLCYIPFGVGGLAARWTIGIMVDRNFQRHSRELGLDLPRNQQAPEHLQDMPLEKARLQLTLPLVYASSAIVILYGWLMQARVHVSGPLVVLFFLGIVVTGTRNTLFSLIVDLHAGRPATATAGVAFFRALSSAGVVAGIVPLLKAIGIGWTGVLIAAFWAVSSSALWGVYLYGHEWRRNARQHNDSG</sequence>
<feature type="transmembrane region" description="Helical" evidence="11">
    <location>
        <begin position="358"/>
        <end position="376"/>
    </location>
</feature>
<feature type="transmembrane region" description="Helical" evidence="11">
    <location>
        <begin position="29"/>
        <end position="50"/>
    </location>
</feature>
<feature type="domain" description="Major facilitator superfamily (MFS) profile" evidence="12">
    <location>
        <begin position="28"/>
        <end position="479"/>
    </location>
</feature>
<dbReference type="GO" id="GO:0005886">
    <property type="term" value="C:plasma membrane"/>
    <property type="evidence" value="ECO:0007669"/>
    <property type="project" value="TreeGrafter"/>
</dbReference>
<evidence type="ECO:0000256" key="8">
    <source>
        <dbReference type="ARBA" id="ARBA00051015"/>
    </source>
</evidence>
<dbReference type="AlphaFoldDB" id="A0A5N5X3J1"/>
<evidence type="ECO:0000256" key="4">
    <source>
        <dbReference type="ARBA" id="ARBA00022692"/>
    </source>
</evidence>
<evidence type="ECO:0000256" key="9">
    <source>
        <dbReference type="ARBA" id="ARBA00057034"/>
    </source>
</evidence>
<evidence type="ECO:0000256" key="5">
    <source>
        <dbReference type="ARBA" id="ARBA00022989"/>
    </source>
</evidence>
<dbReference type="FunFam" id="1.20.1720.10:FF:000009">
    <property type="entry name" value="MFS multidrug transporter"/>
    <property type="match status" value="1"/>
</dbReference>
<feature type="transmembrane region" description="Helical" evidence="11">
    <location>
        <begin position="447"/>
        <end position="471"/>
    </location>
</feature>
<comment type="subcellular location">
    <subcellularLocation>
        <location evidence="1">Membrane</location>
        <topology evidence="1">Multi-pass membrane protein</topology>
    </subcellularLocation>
</comment>
<protein>
    <recommendedName>
        <fullName evidence="10">Citrate exporter 1</fullName>
    </recommendedName>
</protein>
<reference evidence="13 14" key="1">
    <citation type="submission" date="2019-04" db="EMBL/GenBank/DDBJ databases">
        <title>Friends and foes A comparative genomics study of 23 Aspergillus species from section Flavi.</title>
        <authorList>
            <consortium name="DOE Joint Genome Institute"/>
            <person name="Kjaerbolling I."/>
            <person name="Vesth T."/>
            <person name="Frisvad J.C."/>
            <person name="Nybo J.L."/>
            <person name="Theobald S."/>
            <person name="Kildgaard S."/>
            <person name="Isbrandt T."/>
            <person name="Kuo A."/>
            <person name="Sato A."/>
            <person name="Lyhne E.K."/>
            <person name="Kogle M.E."/>
            <person name="Wiebenga A."/>
            <person name="Kun R.S."/>
            <person name="Lubbers R.J."/>
            <person name="Makela M.R."/>
            <person name="Barry K."/>
            <person name="Chovatia M."/>
            <person name="Clum A."/>
            <person name="Daum C."/>
            <person name="Haridas S."/>
            <person name="He G."/>
            <person name="LaButti K."/>
            <person name="Lipzen A."/>
            <person name="Mondo S."/>
            <person name="Riley R."/>
            <person name="Salamov A."/>
            <person name="Simmons B.A."/>
            <person name="Magnuson J.K."/>
            <person name="Henrissat B."/>
            <person name="Mortensen U.H."/>
            <person name="Larsen T.O."/>
            <person name="Devries R.P."/>
            <person name="Grigoriev I.V."/>
            <person name="Machida M."/>
            <person name="Baker S.E."/>
            <person name="Andersen M.R."/>
        </authorList>
    </citation>
    <scope>NUCLEOTIDE SEQUENCE [LARGE SCALE GENOMIC DNA]</scope>
    <source>
        <strain evidence="13 14">CBS 151.66</strain>
    </source>
</reference>
<dbReference type="InterPro" id="IPR036259">
    <property type="entry name" value="MFS_trans_sf"/>
</dbReference>
<keyword evidence="14" id="KW-1185">Reference proteome</keyword>
<evidence type="ECO:0000256" key="10">
    <source>
        <dbReference type="ARBA" id="ARBA00074746"/>
    </source>
</evidence>
<keyword evidence="5 11" id="KW-1133">Transmembrane helix</keyword>
<dbReference type="PANTHER" id="PTHR23502:SF51">
    <property type="entry name" value="QUINIDINE RESISTANCE PROTEIN 1-RELATED"/>
    <property type="match status" value="1"/>
</dbReference>
<dbReference type="InterPro" id="IPR011701">
    <property type="entry name" value="MFS"/>
</dbReference>
<dbReference type="OrthoDB" id="2441642at2759"/>
<evidence type="ECO:0000259" key="12">
    <source>
        <dbReference type="PROSITE" id="PS50850"/>
    </source>
</evidence>
<evidence type="ECO:0000256" key="11">
    <source>
        <dbReference type="SAM" id="Phobius"/>
    </source>
</evidence>
<feature type="transmembrane region" description="Helical" evidence="11">
    <location>
        <begin position="421"/>
        <end position="441"/>
    </location>
</feature>
<feature type="transmembrane region" description="Helical" evidence="11">
    <location>
        <begin position="294"/>
        <end position="317"/>
    </location>
</feature>
<comment type="catalytic activity">
    <reaction evidence="8">
        <text>citrate(in) = citrate(out)</text>
        <dbReference type="Rhea" id="RHEA:33183"/>
        <dbReference type="ChEBI" id="CHEBI:16947"/>
    </reaction>
</comment>
<dbReference type="GO" id="GO:0015137">
    <property type="term" value="F:citrate transmembrane transporter activity"/>
    <property type="evidence" value="ECO:0007669"/>
    <property type="project" value="UniProtKB-ARBA"/>
</dbReference>
<evidence type="ECO:0000256" key="1">
    <source>
        <dbReference type="ARBA" id="ARBA00004141"/>
    </source>
</evidence>
<evidence type="ECO:0000256" key="3">
    <source>
        <dbReference type="ARBA" id="ARBA00022448"/>
    </source>
</evidence>
<evidence type="ECO:0000256" key="7">
    <source>
        <dbReference type="ARBA" id="ARBA00023180"/>
    </source>
</evidence>
<feature type="transmembrane region" description="Helical" evidence="11">
    <location>
        <begin position="265"/>
        <end position="288"/>
    </location>
</feature>